<feature type="region of interest" description="Disordered" evidence="1">
    <location>
        <begin position="1"/>
        <end position="32"/>
    </location>
</feature>
<evidence type="ECO:0000313" key="3">
    <source>
        <dbReference type="Proteomes" id="UP001219355"/>
    </source>
</evidence>
<name>A0AAF0DLE4_9EURO</name>
<proteinExistence type="predicted"/>
<dbReference type="AlphaFoldDB" id="A0AAF0DLE4"/>
<feature type="region of interest" description="Disordered" evidence="1">
    <location>
        <begin position="160"/>
        <end position="180"/>
    </location>
</feature>
<sequence>MAAPLQKESNTSLQEPNAESLEKHESDVSSAITDGWDTERKLVLALCQLQEMEVKIQKLRTLVPTRLWSPLVPVIAEKKGDFRFPKPKSPQELFDQLSQAAREGNEEVEAFKSAWRGAEMQATWAFIGEKLKESDGDYPQSTELWERDYDVILKQLDAEEAQKEEQKTQERENQERRRLASIDSERKSIVESFAANENTGITAKIRPSADNIGRFTVLLRNISALFFVQQVNDFDGQSIEEWHVIMEARPNSTKLEQEVFNCIQSRERKWDLRILSPHIAMSKQHHASFATD</sequence>
<evidence type="ECO:0000256" key="1">
    <source>
        <dbReference type="SAM" id="MobiDB-lite"/>
    </source>
</evidence>
<organism evidence="2 3">
    <name type="scientific">Emydomyces testavorans</name>
    <dbReference type="NCBI Taxonomy" id="2070801"/>
    <lineage>
        <taxon>Eukaryota</taxon>
        <taxon>Fungi</taxon>
        <taxon>Dikarya</taxon>
        <taxon>Ascomycota</taxon>
        <taxon>Pezizomycotina</taxon>
        <taxon>Eurotiomycetes</taxon>
        <taxon>Eurotiomycetidae</taxon>
        <taxon>Onygenales</taxon>
        <taxon>Nannizziopsiaceae</taxon>
        <taxon>Emydomyces</taxon>
    </lineage>
</organism>
<reference evidence="2" key="1">
    <citation type="submission" date="2023-03" db="EMBL/GenBank/DDBJ databases">
        <title>Emydomyces testavorans Genome Sequence.</title>
        <authorList>
            <person name="Hoyer L."/>
        </authorList>
    </citation>
    <scope>NUCLEOTIDE SEQUENCE</scope>
    <source>
        <strain evidence="2">16-2883</strain>
    </source>
</reference>
<gene>
    <name evidence="2" type="ORF">PRK78_005262</name>
</gene>
<dbReference type="Proteomes" id="UP001219355">
    <property type="component" value="Chromosome 3"/>
</dbReference>
<accession>A0AAF0DLE4</accession>
<dbReference type="EMBL" id="CP120629">
    <property type="protein sequence ID" value="WEW59782.1"/>
    <property type="molecule type" value="Genomic_DNA"/>
</dbReference>
<keyword evidence="3" id="KW-1185">Reference proteome</keyword>
<evidence type="ECO:0000313" key="2">
    <source>
        <dbReference type="EMBL" id="WEW59782.1"/>
    </source>
</evidence>
<protein>
    <submittedName>
        <fullName evidence="2">Uncharacterized protein</fullName>
    </submittedName>
</protein>
<feature type="compositionally biased region" description="Polar residues" evidence="1">
    <location>
        <begin position="7"/>
        <end position="17"/>
    </location>
</feature>